<keyword evidence="4" id="KW-0677">Repeat</keyword>
<dbReference type="PROSITE" id="PS50294">
    <property type="entry name" value="WD_REPEATS_REGION"/>
    <property type="match status" value="1"/>
</dbReference>
<comment type="subcellular location">
    <subcellularLocation>
        <location evidence="1">Nucleus</location>
        <location evidence="1">Nucleolus</location>
    </subcellularLocation>
</comment>
<keyword evidence="2" id="KW-0698">rRNA processing</keyword>
<proteinExistence type="predicted"/>
<feature type="repeat" description="WD" evidence="6">
    <location>
        <begin position="251"/>
        <end position="292"/>
    </location>
</feature>
<feature type="domain" description="BING4 C-terminal" evidence="8">
    <location>
        <begin position="332"/>
        <end position="411"/>
    </location>
</feature>
<keyword evidence="3 6" id="KW-0853">WD repeat</keyword>
<dbReference type="EMBL" id="LXWW01000272">
    <property type="protein sequence ID" value="OAO14242.1"/>
    <property type="molecule type" value="Genomic_DNA"/>
</dbReference>
<feature type="region of interest" description="Disordered" evidence="7">
    <location>
        <begin position="1"/>
        <end position="30"/>
    </location>
</feature>
<dbReference type="InterPro" id="IPR015943">
    <property type="entry name" value="WD40/YVTN_repeat-like_dom_sf"/>
</dbReference>
<reference evidence="9 10" key="1">
    <citation type="submission" date="2016-05" db="EMBL/GenBank/DDBJ databases">
        <title>Nuclear genome of Blastocystis sp. subtype 1 NandII.</title>
        <authorList>
            <person name="Gentekaki E."/>
            <person name="Curtis B."/>
            <person name="Stairs C."/>
            <person name="Eme L."/>
            <person name="Herman E."/>
            <person name="Klimes V."/>
            <person name="Arias M.C."/>
            <person name="Elias M."/>
            <person name="Hilliou F."/>
            <person name="Klute M."/>
            <person name="Malik S.-B."/>
            <person name="Pightling A."/>
            <person name="Rachubinski R."/>
            <person name="Salas D."/>
            <person name="Schlacht A."/>
            <person name="Suga H."/>
            <person name="Archibald J."/>
            <person name="Ball S.G."/>
            <person name="Clark G."/>
            <person name="Dacks J."/>
            <person name="Van Der Giezen M."/>
            <person name="Tsaousis A."/>
            <person name="Roger A."/>
        </authorList>
    </citation>
    <scope>NUCLEOTIDE SEQUENCE [LARGE SCALE GENOMIC DNA]</scope>
    <source>
        <strain evidence="10">ATCC 50177 / NandII</strain>
    </source>
</reference>
<dbReference type="Proteomes" id="UP000078348">
    <property type="component" value="Unassembled WGS sequence"/>
</dbReference>
<dbReference type="GO" id="GO:0030686">
    <property type="term" value="C:90S preribosome"/>
    <property type="evidence" value="ECO:0007669"/>
    <property type="project" value="TreeGrafter"/>
</dbReference>
<dbReference type="GO" id="GO:0032040">
    <property type="term" value="C:small-subunit processome"/>
    <property type="evidence" value="ECO:0007669"/>
    <property type="project" value="TreeGrafter"/>
</dbReference>
<dbReference type="STRING" id="478820.A0A196SDM8"/>
<evidence type="ECO:0000256" key="6">
    <source>
        <dbReference type="PROSITE-ProRule" id="PRU00221"/>
    </source>
</evidence>
<keyword evidence="10" id="KW-1185">Reference proteome</keyword>
<gene>
    <name evidence="9" type="ORF">AV274_4043</name>
</gene>
<evidence type="ECO:0000256" key="7">
    <source>
        <dbReference type="SAM" id="MobiDB-lite"/>
    </source>
</evidence>
<accession>A0A196SDM8</accession>
<name>A0A196SDM8_BLAHN</name>
<feature type="compositionally biased region" description="Basic and acidic residues" evidence="7">
    <location>
        <begin position="1"/>
        <end position="10"/>
    </location>
</feature>
<keyword evidence="5" id="KW-0539">Nucleus</keyword>
<dbReference type="SMART" id="SM00320">
    <property type="entry name" value="WD40"/>
    <property type="match status" value="4"/>
</dbReference>
<dbReference type="PANTHER" id="PTHR14085:SF3">
    <property type="entry name" value="WD REPEAT-CONTAINING PROTEIN 46"/>
    <property type="match status" value="1"/>
</dbReference>
<dbReference type="Pfam" id="PF00400">
    <property type="entry name" value="WD40"/>
    <property type="match status" value="1"/>
</dbReference>
<evidence type="ECO:0000313" key="9">
    <source>
        <dbReference type="EMBL" id="OAO14242.1"/>
    </source>
</evidence>
<evidence type="ECO:0000256" key="5">
    <source>
        <dbReference type="ARBA" id="ARBA00023242"/>
    </source>
</evidence>
<evidence type="ECO:0000313" key="10">
    <source>
        <dbReference type="Proteomes" id="UP000078348"/>
    </source>
</evidence>
<organism evidence="9 10">
    <name type="scientific">Blastocystis sp. subtype 1 (strain ATCC 50177 / NandII)</name>
    <dbReference type="NCBI Taxonomy" id="478820"/>
    <lineage>
        <taxon>Eukaryota</taxon>
        <taxon>Sar</taxon>
        <taxon>Stramenopiles</taxon>
        <taxon>Bigyra</taxon>
        <taxon>Opalozoa</taxon>
        <taxon>Opalinata</taxon>
        <taxon>Blastocystidae</taxon>
        <taxon>Blastocystis</taxon>
    </lineage>
</organism>
<dbReference type="SUPFAM" id="SSF50978">
    <property type="entry name" value="WD40 repeat-like"/>
    <property type="match status" value="1"/>
</dbReference>
<dbReference type="Gene3D" id="2.130.10.10">
    <property type="entry name" value="YVTN repeat-like/Quinoprotein amine dehydrogenase"/>
    <property type="match status" value="1"/>
</dbReference>
<dbReference type="SMART" id="SM01033">
    <property type="entry name" value="BING4CT"/>
    <property type="match status" value="1"/>
</dbReference>
<dbReference type="PROSITE" id="PS00678">
    <property type="entry name" value="WD_REPEATS_1"/>
    <property type="match status" value="1"/>
</dbReference>
<dbReference type="InterPro" id="IPR019775">
    <property type="entry name" value="WD40_repeat_CS"/>
</dbReference>
<dbReference type="GO" id="GO:0000462">
    <property type="term" value="P:maturation of SSU-rRNA from tricistronic rRNA transcript (SSU-rRNA, 5.8S rRNA, LSU-rRNA)"/>
    <property type="evidence" value="ECO:0007669"/>
    <property type="project" value="TreeGrafter"/>
</dbReference>
<comment type="caution">
    <text evidence="9">The sequence shown here is derived from an EMBL/GenBank/DDBJ whole genome shotgun (WGS) entry which is preliminary data.</text>
</comment>
<dbReference type="PANTHER" id="PTHR14085">
    <property type="entry name" value="WD-REPEAT PROTEIN BING4"/>
    <property type="match status" value="1"/>
</dbReference>
<dbReference type="PROSITE" id="PS50082">
    <property type="entry name" value="WD_REPEATS_2"/>
    <property type="match status" value="1"/>
</dbReference>
<dbReference type="AlphaFoldDB" id="A0A196SDM8"/>
<evidence type="ECO:0000256" key="3">
    <source>
        <dbReference type="ARBA" id="ARBA00022574"/>
    </source>
</evidence>
<dbReference type="Pfam" id="PF08149">
    <property type="entry name" value="BING4CT"/>
    <property type="match status" value="1"/>
</dbReference>
<evidence type="ECO:0000256" key="2">
    <source>
        <dbReference type="ARBA" id="ARBA00022552"/>
    </source>
</evidence>
<evidence type="ECO:0000259" key="8">
    <source>
        <dbReference type="SMART" id="SM01033"/>
    </source>
</evidence>
<evidence type="ECO:0000256" key="4">
    <source>
        <dbReference type="ARBA" id="ARBA00022737"/>
    </source>
</evidence>
<dbReference type="InterPro" id="IPR036322">
    <property type="entry name" value="WD40_repeat_dom_sf"/>
</dbReference>
<evidence type="ECO:0000256" key="1">
    <source>
        <dbReference type="ARBA" id="ARBA00004604"/>
    </source>
</evidence>
<dbReference type="InterPro" id="IPR001680">
    <property type="entry name" value="WD40_rpt"/>
</dbReference>
<dbReference type="FunFam" id="2.130.10.10:FF:000378">
    <property type="entry name" value="U3 small nucleolar RNA-associated protein 7"/>
    <property type="match status" value="1"/>
</dbReference>
<sequence>MKDGGKDDKNKKVRSKSWMNSKILKSKDEKRSERIAEALVDNADVDILKTEGGGYIETEGMEKTYKLRQKDIAKAVDRNTKQKMYSLTLDQFGPYSVHFDRPGRHLLLAGEKGHLAMMDALKQDLICEFHAEDRVYDCTFLHDWDMFAAAQNKYLHIYDSQGTELHCMRTIRKPRFLEFLPYHYLLVSISDYGIIDYLDVSTGTSVASLHTSFGCPTSFAQNPHNAIIFQGTARGTVNMWSPNEKKALVTLFCHHGAVRSINVDLEGKYLVTAGMDRKVKIWDVRTYEPLYEYTVPVPVAHAALSQTNLLALGVGPSVMVWKEPFKSKITEPYMKENINGHRLSGLAFRPFEDQLLLGLDDGIRSVVIPGAGEANIDTFELNPFETKMQRRERNVQKLLDKIRPEQIVLDPDSLF</sequence>
<dbReference type="InterPro" id="IPR012952">
    <property type="entry name" value="BING4_C_dom"/>
</dbReference>
<dbReference type="InterPro" id="IPR040315">
    <property type="entry name" value="WDR46/Utp7"/>
</dbReference>
<protein>
    <submittedName>
        <fullName evidence="9">U3 small nucleolar RNA-associated protein 7</fullName>
    </submittedName>
</protein>
<dbReference type="OrthoDB" id="10251154at2759"/>